<feature type="transmembrane region" description="Helical" evidence="5">
    <location>
        <begin position="170"/>
        <end position="199"/>
    </location>
</feature>
<feature type="transmembrane region" description="Helical" evidence="5">
    <location>
        <begin position="205"/>
        <end position="225"/>
    </location>
</feature>
<dbReference type="PANTHER" id="PTHR37422:SF13">
    <property type="entry name" value="LIPOPOLYSACCHARIDE BIOSYNTHESIS PROTEIN PA4999-RELATED"/>
    <property type="match status" value="1"/>
</dbReference>
<comment type="subcellular location">
    <subcellularLocation>
        <location evidence="1">Membrane</location>
        <topology evidence="1">Multi-pass membrane protein</topology>
    </subcellularLocation>
</comment>
<feature type="transmembrane region" description="Helical" evidence="5">
    <location>
        <begin position="362"/>
        <end position="378"/>
    </location>
</feature>
<dbReference type="InterPro" id="IPR011990">
    <property type="entry name" value="TPR-like_helical_dom_sf"/>
</dbReference>
<dbReference type="EMBL" id="LAZR01001517">
    <property type="protein sequence ID" value="KKN43343.1"/>
    <property type="molecule type" value="Genomic_DNA"/>
</dbReference>
<sequence length="492" mass="56611">MVYNKIDKYILPIGIFLCGTVLVTLLFDSALMPRHIIWCVMTIILVYCSKEIRIGFIHWFLLGFLAISLLSGMYAINKAEWLFSVLRIVLMVTYISVVKIDKKLLAKTMIILGAVFVVYFWYDYYLQGNFGICRGLMRQKNTWAHAQFFVIPFCYYAIANKFWKKPAIVILTLMVIQIFLLRSRSAILAIVLCSFVLAMLSKRRWLILTSICIVLSLFAYTNRGLLHTTSLSQRLEQWNFTKGMIIDNPLGVGSGNWWIMFPKYAAGINYPGAFIKDTFRFPHNDFVWICSEIGALGLVCYIGIFATCLYYARRSKYLLIALCGYIAIASFSAPHARPFSSLMLANFIAIACPMRSIQQPKILLTVMIFILVVFSFRLKASFWDKKVRYAKTGTQVMELFKAHSPFSTVSHTGIPWQWWRGTSYFESKQYRLAANDFKIAHKYNPHNVYVLNGMGLAKQIEREPLAAQKYFAEALRICPDFKHAKLNLAKVQ</sequence>
<evidence type="ECO:0000256" key="3">
    <source>
        <dbReference type="ARBA" id="ARBA00022989"/>
    </source>
</evidence>
<feature type="transmembrane region" description="Helical" evidence="5">
    <location>
        <begin position="56"/>
        <end position="75"/>
    </location>
</feature>
<reference evidence="7" key="1">
    <citation type="journal article" date="2015" name="Nature">
        <title>Complex archaea that bridge the gap between prokaryotes and eukaryotes.</title>
        <authorList>
            <person name="Spang A."/>
            <person name="Saw J.H."/>
            <person name="Jorgensen S.L."/>
            <person name="Zaremba-Niedzwiedzka K."/>
            <person name="Martijn J."/>
            <person name="Lind A.E."/>
            <person name="van Eijk R."/>
            <person name="Schleper C."/>
            <person name="Guy L."/>
            <person name="Ettema T.J."/>
        </authorList>
    </citation>
    <scope>NUCLEOTIDE SEQUENCE</scope>
</reference>
<evidence type="ECO:0000256" key="1">
    <source>
        <dbReference type="ARBA" id="ARBA00004141"/>
    </source>
</evidence>
<feature type="transmembrane region" description="Helical" evidence="5">
    <location>
        <begin position="33"/>
        <end position="49"/>
    </location>
</feature>
<evidence type="ECO:0000256" key="5">
    <source>
        <dbReference type="SAM" id="Phobius"/>
    </source>
</evidence>
<name>A0A0F9TPN2_9ZZZZ</name>
<proteinExistence type="predicted"/>
<dbReference type="AlphaFoldDB" id="A0A0F9TPN2"/>
<feature type="transmembrane region" description="Helical" evidence="5">
    <location>
        <begin position="9"/>
        <end position="27"/>
    </location>
</feature>
<evidence type="ECO:0000259" key="6">
    <source>
        <dbReference type="Pfam" id="PF04932"/>
    </source>
</evidence>
<dbReference type="Pfam" id="PF04932">
    <property type="entry name" value="Wzy_C"/>
    <property type="match status" value="1"/>
</dbReference>
<dbReference type="Gene3D" id="1.25.40.10">
    <property type="entry name" value="Tetratricopeptide repeat domain"/>
    <property type="match status" value="1"/>
</dbReference>
<evidence type="ECO:0000256" key="4">
    <source>
        <dbReference type="ARBA" id="ARBA00023136"/>
    </source>
</evidence>
<dbReference type="GO" id="GO:0016020">
    <property type="term" value="C:membrane"/>
    <property type="evidence" value="ECO:0007669"/>
    <property type="project" value="UniProtKB-SubCell"/>
</dbReference>
<dbReference type="InterPro" id="IPR007016">
    <property type="entry name" value="O-antigen_ligase-rel_domated"/>
</dbReference>
<keyword evidence="3 5" id="KW-1133">Transmembrane helix</keyword>
<keyword evidence="2 5" id="KW-0812">Transmembrane</keyword>
<feature type="domain" description="O-antigen ligase-related" evidence="6">
    <location>
        <begin position="171"/>
        <end position="302"/>
    </location>
</feature>
<dbReference type="SUPFAM" id="SSF48452">
    <property type="entry name" value="TPR-like"/>
    <property type="match status" value="1"/>
</dbReference>
<keyword evidence="4 5" id="KW-0472">Membrane</keyword>
<feature type="transmembrane region" description="Helical" evidence="5">
    <location>
        <begin position="142"/>
        <end position="158"/>
    </location>
</feature>
<evidence type="ECO:0000313" key="7">
    <source>
        <dbReference type="EMBL" id="KKN43343.1"/>
    </source>
</evidence>
<feature type="transmembrane region" description="Helical" evidence="5">
    <location>
        <begin position="104"/>
        <end position="122"/>
    </location>
</feature>
<accession>A0A0F9TPN2</accession>
<organism evidence="7">
    <name type="scientific">marine sediment metagenome</name>
    <dbReference type="NCBI Taxonomy" id="412755"/>
    <lineage>
        <taxon>unclassified sequences</taxon>
        <taxon>metagenomes</taxon>
        <taxon>ecological metagenomes</taxon>
    </lineage>
</organism>
<evidence type="ECO:0000256" key="2">
    <source>
        <dbReference type="ARBA" id="ARBA00022692"/>
    </source>
</evidence>
<feature type="transmembrane region" description="Helical" evidence="5">
    <location>
        <begin position="81"/>
        <end position="97"/>
    </location>
</feature>
<protein>
    <recommendedName>
        <fullName evidence="6">O-antigen ligase-related domain-containing protein</fullName>
    </recommendedName>
</protein>
<gene>
    <name evidence="7" type="ORF">LCGC14_0704000</name>
</gene>
<dbReference type="PANTHER" id="PTHR37422">
    <property type="entry name" value="TEICHURONIC ACID BIOSYNTHESIS PROTEIN TUAE"/>
    <property type="match status" value="1"/>
</dbReference>
<feature type="transmembrane region" description="Helical" evidence="5">
    <location>
        <begin position="317"/>
        <end position="336"/>
    </location>
</feature>
<dbReference type="InterPro" id="IPR051533">
    <property type="entry name" value="WaaL-like"/>
</dbReference>
<comment type="caution">
    <text evidence="7">The sequence shown here is derived from an EMBL/GenBank/DDBJ whole genome shotgun (WGS) entry which is preliminary data.</text>
</comment>
<feature type="transmembrane region" description="Helical" evidence="5">
    <location>
        <begin position="286"/>
        <end position="310"/>
    </location>
</feature>
<feature type="transmembrane region" description="Helical" evidence="5">
    <location>
        <begin position="245"/>
        <end position="266"/>
    </location>
</feature>